<evidence type="ECO:0000256" key="2">
    <source>
        <dbReference type="ARBA" id="ARBA00023125"/>
    </source>
</evidence>
<feature type="domain" description="Transcriptional regulator LacI/GalR-like sensor" evidence="6">
    <location>
        <begin position="285"/>
        <end position="386"/>
    </location>
</feature>
<feature type="transmembrane region" description="Helical" evidence="5">
    <location>
        <begin position="33"/>
        <end position="53"/>
    </location>
</feature>
<keyword evidence="3" id="KW-0804">Transcription</keyword>
<dbReference type="InterPro" id="IPR046335">
    <property type="entry name" value="LacI/GalR-like_sensor"/>
</dbReference>
<dbReference type="Proteomes" id="UP000616724">
    <property type="component" value="Unassembled WGS sequence"/>
</dbReference>
<evidence type="ECO:0000313" key="8">
    <source>
        <dbReference type="Proteomes" id="UP000616724"/>
    </source>
</evidence>
<dbReference type="GO" id="GO:0000976">
    <property type="term" value="F:transcription cis-regulatory region binding"/>
    <property type="evidence" value="ECO:0007669"/>
    <property type="project" value="TreeGrafter"/>
</dbReference>
<comment type="caution">
    <text evidence="7">The sequence shown here is derived from an EMBL/GenBank/DDBJ whole genome shotgun (WGS) entry which is preliminary data.</text>
</comment>
<dbReference type="EMBL" id="BOOH01000037">
    <property type="protein sequence ID" value="GIH78065.1"/>
    <property type="molecule type" value="Genomic_DNA"/>
</dbReference>
<organism evidence="7 8">
    <name type="scientific">Planobispora longispora</name>
    <dbReference type="NCBI Taxonomy" id="28887"/>
    <lineage>
        <taxon>Bacteria</taxon>
        <taxon>Bacillati</taxon>
        <taxon>Actinomycetota</taxon>
        <taxon>Actinomycetes</taxon>
        <taxon>Streptosporangiales</taxon>
        <taxon>Streptosporangiaceae</taxon>
        <taxon>Planobispora</taxon>
    </lineage>
</organism>
<gene>
    <name evidence="7" type="ORF">Plo01_44940</name>
</gene>
<keyword evidence="5" id="KW-0472">Membrane</keyword>
<evidence type="ECO:0000256" key="1">
    <source>
        <dbReference type="ARBA" id="ARBA00023015"/>
    </source>
</evidence>
<dbReference type="PANTHER" id="PTHR30146">
    <property type="entry name" value="LACI-RELATED TRANSCRIPTIONAL REPRESSOR"/>
    <property type="match status" value="1"/>
</dbReference>
<evidence type="ECO:0000256" key="4">
    <source>
        <dbReference type="SAM" id="MobiDB-lite"/>
    </source>
</evidence>
<dbReference type="AlphaFoldDB" id="A0A8J3W6U2"/>
<evidence type="ECO:0000256" key="3">
    <source>
        <dbReference type="ARBA" id="ARBA00023163"/>
    </source>
</evidence>
<dbReference type="PANTHER" id="PTHR30146:SF120">
    <property type="entry name" value="ALANINE RACEMASE"/>
    <property type="match status" value="1"/>
</dbReference>
<feature type="compositionally biased region" description="Basic and acidic residues" evidence="4">
    <location>
        <begin position="210"/>
        <end position="223"/>
    </location>
</feature>
<sequence>MTDTPAARRLPLVLAAVVLVALAVSGLRPYDRFTWGLEVFWVIGGLPLLAVLWRRFPLTSLTCCLLAAHALVLIVGGHYTYARVPFGHWLQDVLELSRNPYDRIGHLMQGFVPAILVRELLVRTSPLRGSAWLAPLTVCACLAFSAFFELLEWWAALAAGEAADDFLAVQGDQWDTQWDMACALIGAISALLLLAARTTGSSPAWAAPPRARDLSHGHPDAHRRGTAVAPAVVRHQPEPDVRPRHPPVRRGGVRPSARVPGSQARPDLQLDRPVPGQLGGGRHAAEMLLMADPEIDAVFCGSDQIAAGLVETVRERGRRVPDDIAVVGYDNWEALSTETRPALTTVEMNLELLGRTAAQHLFAAIDGKATPGVHKMPCRLVIRDSTA</sequence>
<feature type="region of interest" description="Disordered" evidence="4">
    <location>
        <begin position="201"/>
        <end position="274"/>
    </location>
</feature>
<feature type="transmembrane region" description="Helical" evidence="5">
    <location>
        <begin position="65"/>
        <end position="84"/>
    </location>
</feature>
<dbReference type="SUPFAM" id="SSF53822">
    <property type="entry name" value="Periplasmic binding protein-like I"/>
    <property type="match status" value="1"/>
</dbReference>
<accession>A0A8J3W6U2</accession>
<name>A0A8J3W6U2_9ACTN</name>
<keyword evidence="5" id="KW-0812">Transmembrane</keyword>
<dbReference type="GO" id="GO:0003700">
    <property type="term" value="F:DNA-binding transcription factor activity"/>
    <property type="evidence" value="ECO:0007669"/>
    <property type="project" value="TreeGrafter"/>
</dbReference>
<keyword evidence="1" id="KW-0805">Transcription regulation</keyword>
<evidence type="ECO:0000259" key="6">
    <source>
        <dbReference type="Pfam" id="PF13377"/>
    </source>
</evidence>
<evidence type="ECO:0000313" key="7">
    <source>
        <dbReference type="EMBL" id="GIH78065.1"/>
    </source>
</evidence>
<keyword evidence="5" id="KW-1133">Transmembrane helix</keyword>
<dbReference type="Pfam" id="PF13377">
    <property type="entry name" value="Peripla_BP_3"/>
    <property type="match status" value="1"/>
</dbReference>
<reference evidence="7 8" key="1">
    <citation type="submission" date="2021-01" db="EMBL/GenBank/DDBJ databases">
        <title>Whole genome shotgun sequence of Planobispora longispora NBRC 13918.</title>
        <authorList>
            <person name="Komaki H."/>
            <person name="Tamura T."/>
        </authorList>
    </citation>
    <scope>NUCLEOTIDE SEQUENCE [LARGE SCALE GENOMIC DNA]</scope>
    <source>
        <strain evidence="7 8">NBRC 13918</strain>
    </source>
</reference>
<dbReference type="Pfam" id="PF09997">
    <property type="entry name" value="DUF2238"/>
    <property type="match status" value="1"/>
</dbReference>
<proteinExistence type="predicted"/>
<keyword evidence="8" id="KW-1185">Reference proteome</keyword>
<keyword evidence="2" id="KW-0238">DNA-binding</keyword>
<dbReference type="Gene3D" id="3.40.50.2300">
    <property type="match status" value="1"/>
</dbReference>
<protein>
    <recommendedName>
        <fullName evidence="6">Transcriptional regulator LacI/GalR-like sensor domain-containing protein</fullName>
    </recommendedName>
</protein>
<dbReference type="InterPro" id="IPR028082">
    <property type="entry name" value="Peripla_BP_I"/>
</dbReference>
<evidence type="ECO:0000256" key="5">
    <source>
        <dbReference type="SAM" id="Phobius"/>
    </source>
</evidence>
<dbReference type="InterPro" id="IPR014509">
    <property type="entry name" value="YjdF-like"/>
</dbReference>